<evidence type="ECO:0000256" key="1">
    <source>
        <dbReference type="SAM" id="MobiDB-lite"/>
    </source>
</evidence>
<sequence length="267" mass="28611">MSMDNAVRSYICDDAGVVHIHIQNQDDGILRPSGTPLQAASRLCAQLSLQVPSAGSAVPPPSLMQAPAQTSEVSIPGAGTLCSLCAHANRLQYPRSSSSKVSTSIRLNKVPPVTMTHPSAPGSNTAAVAGSSRAMADAAGSDAQAPHALFDDGVSEAERKRRRKHNYKLLSENQQRVRERSARRDQYNRQSSLSIRPAQVYDILADVTAPAADTESATGDSNIGEMESDPWQQRFGEPVWTRPPVPFDLRKADPKGKGKEKEGESSA</sequence>
<evidence type="ECO:0000313" key="3">
    <source>
        <dbReference type="Proteomes" id="UP001642501"/>
    </source>
</evidence>
<feature type="region of interest" description="Disordered" evidence="1">
    <location>
        <begin position="211"/>
        <end position="267"/>
    </location>
</feature>
<proteinExistence type="predicted"/>
<protein>
    <recommendedName>
        <fullName evidence="4">BZIP domain-containing protein</fullName>
    </recommendedName>
</protein>
<feature type="compositionally biased region" description="Basic and acidic residues" evidence="1">
    <location>
        <begin position="248"/>
        <end position="267"/>
    </location>
</feature>
<feature type="region of interest" description="Disordered" evidence="1">
    <location>
        <begin position="111"/>
        <end position="193"/>
    </location>
</feature>
<name>A0ABP0E1E5_9PEZI</name>
<evidence type="ECO:0008006" key="4">
    <source>
        <dbReference type="Google" id="ProtNLM"/>
    </source>
</evidence>
<dbReference type="Proteomes" id="UP001642501">
    <property type="component" value="Unassembled WGS sequence"/>
</dbReference>
<feature type="compositionally biased region" description="Low complexity" evidence="1">
    <location>
        <begin position="126"/>
        <end position="148"/>
    </location>
</feature>
<keyword evidence="3" id="KW-1185">Reference proteome</keyword>
<organism evidence="2 3">
    <name type="scientific">Sporothrix epigloea</name>
    <dbReference type="NCBI Taxonomy" id="1892477"/>
    <lineage>
        <taxon>Eukaryota</taxon>
        <taxon>Fungi</taxon>
        <taxon>Dikarya</taxon>
        <taxon>Ascomycota</taxon>
        <taxon>Pezizomycotina</taxon>
        <taxon>Sordariomycetes</taxon>
        <taxon>Sordariomycetidae</taxon>
        <taxon>Ophiostomatales</taxon>
        <taxon>Ophiostomataceae</taxon>
        <taxon>Sporothrix</taxon>
    </lineage>
</organism>
<accession>A0ABP0E1E5</accession>
<comment type="caution">
    <text evidence="2">The sequence shown here is derived from an EMBL/GenBank/DDBJ whole genome shotgun (WGS) entry which is preliminary data.</text>
</comment>
<dbReference type="EMBL" id="CAWUOM010000160">
    <property type="protein sequence ID" value="CAK7274252.1"/>
    <property type="molecule type" value="Genomic_DNA"/>
</dbReference>
<evidence type="ECO:0000313" key="2">
    <source>
        <dbReference type="EMBL" id="CAK7274252.1"/>
    </source>
</evidence>
<gene>
    <name evidence="2" type="ORF">SEPCBS57363_006067</name>
</gene>
<feature type="compositionally biased region" description="Basic and acidic residues" evidence="1">
    <location>
        <begin position="175"/>
        <end position="187"/>
    </location>
</feature>
<reference evidence="2 3" key="1">
    <citation type="submission" date="2024-01" db="EMBL/GenBank/DDBJ databases">
        <authorList>
            <person name="Allen C."/>
            <person name="Tagirdzhanova G."/>
        </authorList>
    </citation>
    <scope>NUCLEOTIDE SEQUENCE [LARGE SCALE GENOMIC DNA]</scope>
    <source>
        <strain evidence="2 3">CBS 573.63</strain>
    </source>
</reference>